<proteinExistence type="predicted"/>
<organism evidence="1 2">
    <name type="scientific">Holothuria leucospilota</name>
    <name type="common">Black long sea cucumber</name>
    <name type="synonym">Mertensiothuria leucospilota</name>
    <dbReference type="NCBI Taxonomy" id="206669"/>
    <lineage>
        <taxon>Eukaryota</taxon>
        <taxon>Metazoa</taxon>
        <taxon>Echinodermata</taxon>
        <taxon>Eleutherozoa</taxon>
        <taxon>Echinozoa</taxon>
        <taxon>Holothuroidea</taxon>
        <taxon>Aspidochirotacea</taxon>
        <taxon>Aspidochirotida</taxon>
        <taxon>Holothuriidae</taxon>
        <taxon>Holothuria</taxon>
    </lineage>
</organism>
<dbReference type="AlphaFoldDB" id="A0A9Q1C0E8"/>
<dbReference type="PANTHER" id="PTHR34221:SF1">
    <property type="match status" value="1"/>
</dbReference>
<dbReference type="PANTHER" id="PTHR34221">
    <property type="entry name" value="HYPOTHETICAL PROTEIN LOC691189"/>
    <property type="match status" value="1"/>
</dbReference>
<dbReference type="EMBL" id="JAIZAY010000009">
    <property type="protein sequence ID" value="KAJ8035978.1"/>
    <property type="molecule type" value="Genomic_DNA"/>
</dbReference>
<sequence length="220" mass="25883">MSHPHVIYGSPLVHVDRINHVVRPNPTKEQLKRLEDEFILDCIITEKLRYKWSPDIIPKYDARFDHHAAAYFKSPTQIQLRHHASSPIKPFPFRRPQLDKLTLSGRRRLPPEKTAKELEEKRVNFVNNHVFLTNQVTKDKPLIDPYNAIFDNHSAKYFQKADVKKLLSYTMPSGIHPKVRLRWLDARVHVRTEENGLQHAVMVAKDLRTIIPLKLPYRKL</sequence>
<dbReference type="Proteomes" id="UP001152320">
    <property type="component" value="Chromosome 9"/>
</dbReference>
<dbReference type="InterPro" id="IPR028027">
    <property type="entry name" value="SPMAP1"/>
</dbReference>
<protein>
    <submittedName>
        <fullName evidence="1">Uncharacterized protein</fullName>
    </submittedName>
</protein>
<evidence type="ECO:0000313" key="1">
    <source>
        <dbReference type="EMBL" id="KAJ8035978.1"/>
    </source>
</evidence>
<evidence type="ECO:0000313" key="2">
    <source>
        <dbReference type="Proteomes" id="UP001152320"/>
    </source>
</evidence>
<comment type="caution">
    <text evidence="1">The sequence shown here is derived from an EMBL/GenBank/DDBJ whole genome shotgun (WGS) entry which is preliminary data.</text>
</comment>
<dbReference type="OrthoDB" id="6122973at2759"/>
<keyword evidence="2" id="KW-1185">Reference proteome</keyword>
<accession>A0A9Q1C0E8</accession>
<name>A0A9Q1C0E8_HOLLE</name>
<reference evidence="1" key="1">
    <citation type="submission" date="2021-10" db="EMBL/GenBank/DDBJ databases">
        <title>Tropical sea cucumber genome reveals ecological adaptation and Cuvierian tubules defense mechanism.</title>
        <authorList>
            <person name="Chen T."/>
        </authorList>
    </citation>
    <scope>NUCLEOTIDE SEQUENCE</scope>
    <source>
        <strain evidence="1">Nanhai2018</strain>
        <tissue evidence="1">Muscle</tissue>
    </source>
</reference>
<gene>
    <name evidence="1" type="ORF">HOLleu_19823</name>
</gene>